<feature type="compositionally biased region" description="Polar residues" evidence="1">
    <location>
        <begin position="416"/>
        <end position="431"/>
    </location>
</feature>
<feature type="compositionally biased region" description="Low complexity" evidence="1">
    <location>
        <begin position="573"/>
        <end position="583"/>
    </location>
</feature>
<reference evidence="2 3" key="2">
    <citation type="submission" date="2018-11" db="EMBL/GenBank/DDBJ databases">
        <authorList>
            <consortium name="Pathogen Informatics"/>
        </authorList>
    </citation>
    <scope>NUCLEOTIDE SEQUENCE [LARGE SCALE GENOMIC DNA]</scope>
</reference>
<feature type="compositionally biased region" description="Low complexity" evidence="1">
    <location>
        <begin position="400"/>
        <end position="409"/>
    </location>
</feature>
<gene>
    <name evidence="2" type="ORF">TASK_LOCUS564</name>
</gene>
<evidence type="ECO:0000313" key="4">
    <source>
        <dbReference type="WBParaSite" id="TASK_0000056301-mRNA-1"/>
    </source>
</evidence>
<dbReference type="Proteomes" id="UP000282613">
    <property type="component" value="Unassembled WGS sequence"/>
</dbReference>
<feature type="compositionally biased region" description="Polar residues" evidence="1">
    <location>
        <begin position="357"/>
        <end position="369"/>
    </location>
</feature>
<feature type="compositionally biased region" description="Polar residues" evidence="1">
    <location>
        <begin position="177"/>
        <end position="195"/>
    </location>
</feature>
<evidence type="ECO:0000313" key="3">
    <source>
        <dbReference type="Proteomes" id="UP000282613"/>
    </source>
</evidence>
<feature type="compositionally biased region" description="Polar residues" evidence="1">
    <location>
        <begin position="734"/>
        <end position="743"/>
    </location>
</feature>
<feature type="region of interest" description="Disordered" evidence="1">
    <location>
        <begin position="243"/>
        <end position="265"/>
    </location>
</feature>
<feature type="compositionally biased region" description="Polar residues" evidence="1">
    <location>
        <begin position="303"/>
        <end position="315"/>
    </location>
</feature>
<name>A0A0R3VTJ0_TAEAS</name>
<sequence>MPMPQRYGVAPAAQPQAYPETLQRQQLPLTPWTSLSTRQAYGASERQQSVPYHPPQITSRSTGQAYGGSGHLQSGEVRTGRMEQGEMTSGFLHRLLLQQQHSTTTESSCSVSHHPPQRTSLSTSQAYGGNEHQQPREVCAGSMEEGKTALEYKQQPLHQQHHLSSGSSQSALHHPSQRTSLPATQAHSESESQQYGEFRRGRVEQGRMAFGYLQQLLQEQHYSYSLGSSQAASHHPPQLTTSVASQAYGGSERKQSGEDRTGRMEQEKVASGFLHQLLLQRHPTSPGTSPSVSHHPPQRASLPVSQTHSGIAHQQSGEVCAGTMEKAKTAVGYEQQQLHQQHHPSSPERSQLESHHSPQLTSLSTSQAYGGSERQPSGDFRRGMMEQGKMPFGPQHQQHHSSSLGSSQSESHHPPQLTSLATSQACGGSERQQSGELLFGYKQEALHRRHHSSPSESSQPESLLTPQLTPLATGQAYGGSERQQSGEVRTGWIEQGEKAFGYQQQLPHQQHLSTVGSSQLESRHPLQLTSPTTSQAYGGSEHQQSGDVCIEKAKQEKTVVGYKQQSLLQRHYSSPPESSQPESLLTPQLTPLATGQACAGSEYQKSGEVPAESMEQGKVAVGFQQQPPHQQPHLSDPGSSQSESLPKFHLGSLLSSQAGAEEVRVQRPETRAMKKKRQMMTTGDQKPHLSAPGSSQSESLPRFHIGSLLSSQAGAEEVRVQRPETCAMEMKRQMMTTGDQQPHPSAPGISPSEALSTCHRALEPYRRASAIRDYVLSGETPAMRVKRNYLEYLARQHQEQEQLSTSESLRSEISAPPSLTLPPIRPACVKGGPQQPLETYAKKFKLEGIPDVAQHQQQHPPAHMSSQPGPSSLLPPASSSTRQDSAELERQQPSEMHGRTKKPRSRADAVQKQQQHPDPHK</sequence>
<feature type="compositionally biased region" description="Low complexity" evidence="1">
    <location>
        <begin position="853"/>
        <end position="880"/>
    </location>
</feature>
<dbReference type="AlphaFoldDB" id="A0A0R3VTJ0"/>
<feature type="region of interest" description="Disordered" evidence="1">
    <location>
        <begin position="566"/>
        <end position="700"/>
    </location>
</feature>
<feature type="compositionally biased region" description="Polar residues" evidence="1">
    <location>
        <begin position="282"/>
        <end position="292"/>
    </location>
</feature>
<protein>
    <submittedName>
        <fullName evidence="4">PHD-type domain-containing protein</fullName>
    </submittedName>
</protein>
<feature type="compositionally biased region" description="Basic and acidic residues" evidence="1">
    <location>
        <begin position="884"/>
        <end position="898"/>
    </location>
</feature>
<reference evidence="4" key="1">
    <citation type="submission" date="2017-02" db="UniProtKB">
        <authorList>
            <consortium name="WormBaseParasite"/>
        </authorList>
    </citation>
    <scope>IDENTIFICATION</scope>
</reference>
<evidence type="ECO:0000313" key="2">
    <source>
        <dbReference type="EMBL" id="VDK21283.1"/>
    </source>
</evidence>
<feature type="region of interest" description="Disordered" evidence="1">
    <location>
        <begin position="155"/>
        <end position="198"/>
    </location>
</feature>
<feature type="region of interest" description="Disordered" evidence="1">
    <location>
        <begin position="281"/>
        <end position="315"/>
    </location>
</feature>
<feature type="compositionally biased region" description="Basic and acidic residues" evidence="1">
    <location>
        <begin position="251"/>
        <end position="265"/>
    </location>
</feature>
<feature type="region of interest" description="Disordered" evidence="1">
    <location>
        <begin position="29"/>
        <end position="75"/>
    </location>
</feature>
<feature type="compositionally biased region" description="Polar residues" evidence="1">
    <location>
        <begin position="102"/>
        <end position="127"/>
    </location>
</feature>
<dbReference type="EMBL" id="UYRS01000078">
    <property type="protein sequence ID" value="VDK21283.1"/>
    <property type="molecule type" value="Genomic_DNA"/>
</dbReference>
<evidence type="ECO:0000256" key="1">
    <source>
        <dbReference type="SAM" id="MobiDB-lite"/>
    </source>
</evidence>
<proteinExistence type="predicted"/>
<feature type="region of interest" description="Disordered" evidence="1">
    <location>
        <begin position="102"/>
        <end position="136"/>
    </location>
</feature>
<feature type="compositionally biased region" description="Basic and acidic residues" evidence="1">
    <location>
        <begin position="905"/>
        <end position="921"/>
    </location>
</feature>
<feature type="compositionally biased region" description="Low complexity" evidence="1">
    <location>
        <begin position="155"/>
        <end position="174"/>
    </location>
</feature>
<feature type="compositionally biased region" description="Low complexity" evidence="1">
    <location>
        <begin position="624"/>
        <end position="633"/>
    </location>
</feature>
<dbReference type="WBParaSite" id="TASK_0000056301-mRNA-1">
    <property type="protein sequence ID" value="TASK_0000056301-mRNA-1"/>
    <property type="gene ID" value="TASK_0000056301"/>
</dbReference>
<feature type="compositionally biased region" description="Polar residues" evidence="1">
    <location>
        <begin position="29"/>
        <end position="64"/>
    </location>
</feature>
<feature type="region of interest" description="Disordered" evidence="1">
    <location>
        <begin position="734"/>
        <end position="754"/>
    </location>
</feature>
<feature type="compositionally biased region" description="Basic and acidic residues" evidence="1">
    <location>
        <begin position="661"/>
        <end position="672"/>
    </location>
</feature>
<organism evidence="4">
    <name type="scientific">Taenia asiatica</name>
    <name type="common">Asian tapeworm</name>
    <dbReference type="NCBI Taxonomy" id="60517"/>
    <lineage>
        <taxon>Eukaryota</taxon>
        <taxon>Metazoa</taxon>
        <taxon>Spiralia</taxon>
        <taxon>Lophotrochozoa</taxon>
        <taxon>Platyhelminthes</taxon>
        <taxon>Cestoda</taxon>
        <taxon>Eucestoda</taxon>
        <taxon>Cyclophyllidea</taxon>
        <taxon>Taeniidae</taxon>
        <taxon>Taenia</taxon>
    </lineage>
</organism>
<feature type="region of interest" description="Disordered" evidence="1">
    <location>
        <begin position="333"/>
        <end position="431"/>
    </location>
</feature>
<feature type="region of interest" description="Disordered" evidence="1">
    <location>
        <begin position="796"/>
        <end position="921"/>
    </location>
</feature>
<accession>A0A0R3VTJ0</accession>
<keyword evidence="3" id="KW-1185">Reference proteome</keyword>